<dbReference type="EMBL" id="PQCO01000192">
    <property type="protein sequence ID" value="PUE01859.1"/>
    <property type="molecule type" value="Genomic_DNA"/>
</dbReference>
<dbReference type="Pfam" id="PF01832">
    <property type="entry name" value="Glucosaminidase"/>
    <property type="match status" value="1"/>
</dbReference>
<comment type="similarity">
    <text evidence="3">In the N-terminal section; belongs to the FlgJ family.</text>
</comment>
<dbReference type="GO" id="GO:0016798">
    <property type="term" value="F:hydrolase activity, acting on glycosyl bonds"/>
    <property type="evidence" value="ECO:0007669"/>
    <property type="project" value="UniProtKB-KW"/>
</dbReference>
<name>A0A6N4DTT3_9GAMM</name>
<keyword evidence="13" id="KW-0282">Flagellum</keyword>
<evidence type="ECO:0000256" key="1">
    <source>
        <dbReference type="ARBA" id="ARBA00002954"/>
    </source>
</evidence>
<keyword evidence="8 13" id="KW-0378">Hydrolase</keyword>
<evidence type="ECO:0000313" key="13">
    <source>
        <dbReference type="EMBL" id="PUE01859.1"/>
    </source>
</evidence>
<evidence type="ECO:0000256" key="3">
    <source>
        <dbReference type="ARBA" id="ARBA00006880"/>
    </source>
</evidence>
<proteinExistence type="inferred from homology"/>
<comment type="caution">
    <text evidence="13">The sequence shown here is derived from an EMBL/GenBank/DDBJ whole genome shotgun (WGS) entry which is preliminary data.</text>
</comment>
<dbReference type="SMART" id="SM00047">
    <property type="entry name" value="LYZ2"/>
    <property type="match status" value="1"/>
</dbReference>
<accession>A0A6N4DTT3</accession>
<dbReference type="GO" id="GO:0071555">
    <property type="term" value="P:cell wall organization"/>
    <property type="evidence" value="ECO:0007669"/>
    <property type="project" value="UniProtKB-KW"/>
</dbReference>
<keyword evidence="13" id="KW-0966">Cell projection</keyword>
<dbReference type="InterPro" id="IPR002901">
    <property type="entry name" value="MGlyc_endo_b_GlcNAc-like_dom"/>
</dbReference>
<dbReference type="NCBIfam" id="TIGR02541">
    <property type="entry name" value="flagell_FlgJ"/>
    <property type="match status" value="1"/>
</dbReference>
<dbReference type="PANTHER" id="PTHR33308:SF9">
    <property type="entry name" value="PEPTIDOGLYCAN HYDROLASE FLGJ"/>
    <property type="match status" value="1"/>
</dbReference>
<dbReference type="PANTHER" id="PTHR33308">
    <property type="entry name" value="PEPTIDOGLYCAN HYDROLASE FLGJ"/>
    <property type="match status" value="1"/>
</dbReference>
<keyword evidence="6" id="KW-0574">Periplasm</keyword>
<dbReference type="GO" id="GO:0071973">
    <property type="term" value="P:bacterial-type flagellum-dependent cell motility"/>
    <property type="evidence" value="ECO:0007669"/>
    <property type="project" value="TreeGrafter"/>
</dbReference>
<comment type="similarity">
    <text evidence="4">In the C-terminal section; belongs to the glycosyl hydrolase 73 family.</text>
</comment>
<keyword evidence="7" id="KW-1005">Bacterial flagellum biogenesis</keyword>
<dbReference type="InterPro" id="IPR019301">
    <property type="entry name" value="Flagellar_prot_FlgJ_N"/>
</dbReference>
<gene>
    <name evidence="13" type="ORF">C3L24_07270</name>
</gene>
<keyword evidence="13" id="KW-0969">Cilium</keyword>
<dbReference type="InterPro" id="IPR051056">
    <property type="entry name" value="Glycosyl_Hydrolase_73"/>
</dbReference>
<evidence type="ECO:0000256" key="2">
    <source>
        <dbReference type="ARBA" id="ARBA00004418"/>
    </source>
</evidence>
<keyword evidence="9" id="KW-0326">Glycosidase</keyword>
<evidence type="ECO:0000256" key="4">
    <source>
        <dbReference type="ARBA" id="ARBA00007974"/>
    </source>
</evidence>
<dbReference type="InterPro" id="IPR013377">
    <property type="entry name" value="FlgJ"/>
</dbReference>
<dbReference type="AlphaFoldDB" id="A0A6N4DTT3"/>
<organism evidence="13 14">
    <name type="scientific">Candidatus Sedimenticola endophacoides</name>
    <dbReference type="NCBI Taxonomy" id="2548426"/>
    <lineage>
        <taxon>Bacteria</taxon>
        <taxon>Pseudomonadati</taxon>
        <taxon>Pseudomonadota</taxon>
        <taxon>Gammaproteobacteria</taxon>
        <taxon>Chromatiales</taxon>
        <taxon>Sedimenticolaceae</taxon>
        <taxon>Sedimenticola</taxon>
    </lineage>
</organism>
<evidence type="ECO:0000256" key="8">
    <source>
        <dbReference type="ARBA" id="ARBA00022801"/>
    </source>
</evidence>
<dbReference type="FunFam" id="2.10.70.40:FF:000001">
    <property type="entry name" value="Flagellar assembly peptidoglycan hydrolase FlgJ"/>
    <property type="match status" value="1"/>
</dbReference>
<comment type="subcellular location">
    <subcellularLocation>
        <location evidence="2">Periplasm</location>
    </subcellularLocation>
</comment>
<dbReference type="Gene3D" id="2.10.70.40">
    <property type="entry name" value="peptidoglycan hydrolase"/>
    <property type="match status" value="1"/>
</dbReference>
<dbReference type="GO" id="GO:0044780">
    <property type="term" value="P:bacterial-type flagellum assembly"/>
    <property type="evidence" value="ECO:0007669"/>
    <property type="project" value="InterPro"/>
</dbReference>
<dbReference type="GO" id="GO:0042597">
    <property type="term" value="C:periplasmic space"/>
    <property type="evidence" value="ECO:0007669"/>
    <property type="project" value="UniProtKB-SubCell"/>
</dbReference>
<evidence type="ECO:0000256" key="7">
    <source>
        <dbReference type="ARBA" id="ARBA00022795"/>
    </source>
</evidence>
<evidence type="ECO:0000259" key="12">
    <source>
        <dbReference type="SMART" id="SM00047"/>
    </source>
</evidence>
<feature type="domain" description="Mannosyl-glycoprotein endo-beta-N-acetylglucosamidase-like" evidence="12">
    <location>
        <begin position="158"/>
        <end position="319"/>
    </location>
</feature>
<evidence type="ECO:0000256" key="9">
    <source>
        <dbReference type="ARBA" id="ARBA00023295"/>
    </source>
</evidence>
<evidence type="ECO:0000256" key="5">
    <source>
        <dbReference type="ARBA" id="ARBA00013433"/>
    </source>
</evidence>
<dbReference type="GO" id="GO:0004040">
    <property type="term" value="F:amidase activity"/>
    <property type="evidence" value="ECO:0007669"/>
    <property type="project" value="InterPro"/>
</dbReference>
<dbReference type="Gene3D" id="1.10.530.10">
    <property type="match status" value="1"/>
</dbReference>
<protein>
    <recommendedName>
        <fullName evidence="5">Peptidoglycan hydrolase FlgJ</fullName>
    </recommendedName>
    <alternativeName>
        <fullName evidence="11">Muramidase FlgJ</fullName>
    </alternativeName>
</protein>
<evidence type="ECO:0000256" key="6">
    <source>
        <dbReference type="ARBA" id="ARBA00022764"/>
    </source>
</evidence>
<comment type="function">
    <text evidence="1">Flagellum-specific muramidase which hydrolyzes the peptidoglycan layer to assemble the rod structure in the periplasmic space.</text>
</comment>
<dbReference type="Proteomes" id="UP000250928">
    <property type="component" value="Unassembled WGS sequence"/>
</dbReference>
<evidence type="ECO:0000256" key="10">
    <source>
        <dbReference type="ARBA" id="ARBA00023316"/>
    </source>
</evidence>
<dbReference type="PRINTS" id="PR01002">
    <property type="entry name" value="FLGFLGJ"/>
</dbReference>
<keyword evidence="10" id="KW-0961">Cell wall biogenesis/degradation</keyword>
<sequence length="326" mass="35336">MNLSAASIYTSFQGLGELKARAAGDSGAALEAAARQFEALMLQQMLRAMRQAGPGEGLLDNDQSLFYRELYDQQLALHLAEGGGLGLTRMIVRQLGGLAPSQAEGSAAGRGIGAYPRRPPVLSVVPRPRAAEDGAPPEREIALATPHTTAPAAGEPVTDPAGWSKGEFVERLLPWAREAAALLGLQPEALLAQAALETGWGRRMVRFSDGAPAHNLFGIKADRRWQGNKVAVNTLEYEQGVAVRHRAYFRAYDSFRDSFSDYVRFLRQSPRYQGALALAEDPAAYFGELQRAGYATDPAYARKITRILEDEVLRGEAVDNSTARPL</sequence>
<dbReference type="Pfam" id="PF10135">
    <property type="entry name" value="Rod-binding"/>
    <property type="match status" value="1"/>
</dbReference>
<evidence type="ECO:0000313" key="14">
    <source>
        <dbReference type="Proteomes" id="UP000250928"/>
    </source>
</evidence>
<reference evidence="13 14" key="1">
    <citation type="submission" date="2018-01" db="EMBL/GenBank/DDBJ databases">
        <title>Novel co-symbiosis in the lucinid bivalve Phacoides pectinatus.</title>
        <authorList>
            <person name="Lim S.J."/>
            <person name="Davis B.G."/>
            <person name="Gill D.E."/>
            <person name="Engel A.S."/>
            <person name="Anderson L.C."/>
            <person name="Campbell B.J."/>
        </authorList>
    </citation>
    <scope>NUCLEOTIDE SEQUENCE [LARGE SCALE GENOMIC DNA]</scope>
    <source>
        <strain evidence="13">N3_P5</strain>
    </source>
</reference>
<evidence type="ECO:0000256" key="11">
    <source>
        <dbReference type="ARBA" id="ARBA00030835"/>
    </source>
</evidence>